<dbReference type="InterPro" id="IPR004821">
    <property type="entry name" value="Cyt_trans-like"/>
</dbReference>
<dbReference type="AlphaFoldDB" id="A0A6G8Q8W9"/>
<feature type="binding site" evidence="9">
    <location>
        <position position="237"/>
    </location>
    <ligand>
        <name>ATP</name>
        <dbReference type="ChEBI" id="CHEBI:30616"/>
    </ligand>
</feature>
<comment type="catalytic activity">
    <reaction evidence="8 9">
        <text>(R)-4'-phosphopantetheine + ATP + H(+) = 3'-dephospho-CoA + diphosphate</text>
        <dbReference type="Rhea" id="RHEA:19801"/>
        <dbReference type="ChEBI" id="CHEBI:15378"/>
        <dbReference type="ChEBI" id="CHEBI:30616"/>
        <dbReference type="ChEBI" id="CHEBI:33019"/>
        <dbReference type="ChEBI" id="CHEBI:57328"/>
        <dbReference type="ChEBI" id="CHEBI:61723"/>
        <dbReference type="EC" id="2.7.7.3"/>
    </reaction>
</comment>
<dbReference type="PANTHER" id="PTHR21342">
    <property type="entry name" value="PHOSPHOPANTETHEINE ADENYLYLTRANSFERASE"/>
    <property type="match status" value="1"/>
</dbReference>
<evidence type="ECO:0000256" key="7">
    <source>
        <dbReference type="ARBA" id="ARBA00022993"/>
    </source>
</evidence>
<sequence length="387" mass="40808">MPSSPGIPPSGGLTTGRCGVRSGSYSAPTSSGSSGSRALRVIAGTAGGVRLAPVPKGVRPTGDRVREAVFNALGQFFVGGAVLDLYAGTGALGIEAMSRGCERAVFVERDRAARRTISENLARTGFTERAEVVAGDVGRVVGRLLQREERYDLIFADPPYRIAASEVGGIVSRLGVLLAPGGRVVIESGEAPPENAFGREGATRRYGGTFVTVLERSDMTMRIAVCPGSFDPVTAGHLDIIRRASRIFDHVVVAVGGNTRKSPRLSARERAGLIEKVTSEMENVSVEVMEGLLVDFAREQGAGAIVKGLRAVSDFESEFEQAQLNRTLSPEIETVFIMAASEHSFLSSSAVREIASLGGEVRGLVPDGILETVRQIYSGSDGKIQGS</sequence>
<dbReference type="KEGG" id="rub:GBA63_09950"/>
<organism evidence="12 13">
    <name type="scientific">Rubrobacter tropicus</name>
    <dbReference type="NCBI Taxonomy" id="2653851"/>
    <lineage>
        <taxon>Bacteria</taxon>
        <taxon>Bacillati</taxon>
        <taxon>Actinomycetota</taxon>
        <taxon>Rubrobacteria</taxon>
        <taxon>Rubrobacterales</taxon>
        <taxon>Rubrobacteraceae</taxon>
        <taxon>Rubrobacter</taxon>
    </lineage>
</organism>
<keyword evidence="3 9" id="KW-0548">Nucleotidyltransferase</keyword>
<dbReference type="Proteomes" id="UP000501452">
    <property type="component" value="Chromosome"/>
</dbReference>
<dbReference type="NCBIfam" id="TIGR00125">
    <property type="entry name" value="cyt_tran_rel"/>
    <property type="match status" value="1"/>
</dbReference>
<evidence type="ECO:0000313" key="13">
    <source>
        <dbReference type="Proteomes" id="UP000501452"/>
    </source>
</evidence>
<dbReference type="SUPFAM" id="SSF52374">
    <property type="entry name" value="Nucleotidylyl transferase"/>
    <property type="match status" value="1"/>
</dbReference>
<dbReference type="EMBL" id="CP045119">
    <property type="protein sequence ID" value="QIN82934.1"/>
    <property type="molecule type" value="Genomic_DNA"/>
</dbReference>
<dbReference type="SUPFAM" id="SSF53335">
    <property type="entry name" value="S-adenosyl-L-methionine-dependent methyltransferases"/>
    <property type="match status" value="1"/>
</dbReference>
<feature type="site" description="Transition state stabilizer" evidence="9">
    <location>
        <position position="237"/>
    </location>
</feature>
<dbReference type="PANTHER" id="PTHR21342:SF1">
    <property type="entry name" value="PHOSPHOPANTETHEINE ADENYLYLTRANSFERASE"/>
    <property type="match status" value="1"/>
</dbReference>
<evidence type="ECO:0000256" key="10">
    <source>
        <dbReference type="SAM" id="MobiDB-lite"/>
    </source>
</evidence>
<dbReference type="Pfam" id="PF03602">
    <property type="entry name" value="Cons_hypoth95"/>
    <property type="match status" value="1"/>
</dbReference>
<feature type="binding site" evidence="9">
    <location>
        <position position="261"/>
    </location>
    <ligand>
        <name>substrate</name>
    </ligand>
</feature>
<protein>
    <recommendedName>
        <fullName evidence="9">Phosphopantetheine adenylyltransferase</fullName>
        <ecNumber evidence="9">2.7.7.3</ecNumber>
    </recommendedName>
    <alternativeName>
        <fullName evidence="9">Dephospho-CoA pyrophosphorylase</fullName>
    </alternativeName>
    <alternativeName>
        <fullName evidence="9">Pantetheine-phosphate adenylyltransferase</fullName>
        <shortName evidence="9">PPAT</shortName>
    </alternativeName>
</protein>
<dbReference type="InterPro" id="IPR014729">
    <property type="entry name" value="Rossmann-like_a/b/a_fold"/>
</dbReference>
<reference evidence="12 13" key="1">
    <citation type="submission" date="2019-10" db="EMBL/GenBank/DDBJ databases">
        <title>Rubrobacter sp nov SCSIO 52090 isolated from a deep-sea sediment in the South China Sea.</title>
        <authorList>
            <person name="Chen R.W."/>
        </authorList>
    </citation>
    <scope>NUCLEOTIDE SEQUENCE [LARGE SCALE GENOMIC DNA]</scope>
    <source>
        <strain evidence="12 13">SCSIO 52909</strain>
    </source>
</reference>
<dbReference type="GO" id="GO:0015937">
    <property type="term" value="P:coenzyme A biosynthetic process"/>
    <property type="evidence" value="ECO:0007669"/>
    <property type="project" value="UniProtKB-UniRule"/>
</dbReference>
<dbReference type="HAMAP" id="MF_00151">
    <property type="entry name" value="PPAT_bact"/>
    <property type="match status" value="1"/>
</dbReference>
<dbReference type="NCBIfam" id="TIGR00095">
    <property type="entry name" value="16S rRNA (guanine(966)-N(2))-methyltransferase RsmD"/>
    <property type="match status" value="1"/>
</dbReference>
<comment type="subunit">
    <text evidence="9">Homohexamer.</text>
</comment>
<dbReference type="NCBIfam" id="TIGR01510">
    <property type="entry name" value="coaD_prev_kdtB"/>
    <property type="match status" value="1"/>
</dbReference>
<dbReference type="Gene3D" id="3.40.50.620">
    <property type="entry name" value="HUPs"/>
    <property type="match status" value="1"/>
</dbReference>
<dbReference type="InterPro" id="IPR001980">
    <property type="entry name" value="PPAT"/>
</dbReference>
<dbReference type="InterPro" id="IPR004398">
    <property type="entry name" value="RNA_MeTrfase_RsmD"/>
</dbReference>
<evidence type="ECO:0000256" key="9">
    <source>
        <dbReference type="HAMAP-Rule" id="MF_00151"/>
    </source>
</evidence>
<keyword evidence="6 9" id="KW-0460">Magnesium</keyword>
<feature type="binding site" evidence="9">
    <location>
        <position position="307"/>
    </location>
    <ligand>
        <name>substrate</name>
    </ligand>
</feature>
<keyword evidence="7 9" id="KW-0173">Coenzyme A biosynthesis</keyword>
<dbReference type="PROSITE" id="PS00092">
    <property type="entry name" value="N6_MTASE"/>
    <property type="match status" value="1"/>
</dbReference>
<proteinExistence type="inferred from homology"/>
<dbReference type="Gene3D" id="3.40.50.150">
    <property type="entry name" value="Vaccinia Virus protein VP39"/>
    <property type="match status" value="1"/>
</dbReference>
<keyword evidence="13" id="KW-1185">Reference proteome</keyword>
<evidence type="ECO:0000313" key="12">
    <source>
        <dbReference type="EMBL" id="QIN82934.1"/>
    </source>
</evidence>
<dbReference type="PRINTS" id="PR01020">
    <property type="entry name" value="LPSBIOSNTHSS"/>
</dbReference>
<keyword evidence="1 9" id="KW-0963">Cytoplasm</keyword>
<gene>
    <name evidence="9 12" type="primary">coaD</name>
    <name evidence="12" type="ORF">GBA63_09950</name>
</gene>
<keyword evidence="5 9" id="KW-0067">ATP-binding</keyword>
<feature type="binding site" evidence="9">
    <location>
        <position position="293"/>
    </location>
    <ligand>
        <name>substrate</name>
    </ligand>
</feature>
<keyword evidence="4 9" id="KW-0547">Nucleotide-binding</keyword>
<evidence type="ECO:0000256" key="3">
    <source>
        <dbReference type="ARBA" id="ARBA00022695"/>
    </source>
</evidence>
<comment type="subcellular location">
    <subcellularLocation>
        <location evidence="9">Cytoplasm</location>
    </subcellularLocation>
</comment>
<evidence type="ECO:0000256" key="2">
    <source>
        <dbReference type="ARBA" id="ARBA00022679"/>
    </source>
</evidence>
<feature type="binding site" evidence="9">
    <location>
        <position position="318"/>
    </location>
    <ligand>
        <name>ATP</name>
        <dbReference type="ChEBI" id="CHEBI:30616"/>
    </ligand>
</feature>
<feature type="binding site" evidence="9">
    <location>
        <begin position="343"/>
        <end position="349"/>
    </location>
    <ligand>
        <name>ATP</name>
        <dbReference type="ChEBI" id="CHEBI:30616"/>
    </ligand>
</feature>
<dbReference type="EC" id="2.7.7.3" evidence="9"/>
<dbReference type="GO" id="GO:0003676">
    <property type="term" value="F:nucleic acid binding"/>
    <property type="evidence" value="ECO:0007669"/>
    <property type="project" value="InterPro"/>
</dbReference>
<feature type="binding site" evidence="9">
    <location>
        <position position="229"/>
    </location>
    <ligand>
        <name>substrate</name>
    </ligand>
</feature>
<feature type="domain" description="Cytidyltransferase-like" evidence="11">
    <location>
        <begin position="225"/>
        <end position="353"/>
    </location>
</feature>
<dbReference type="GO" id="GO:0005524">
    <property type="term" value="F:ATP binding"/>
    <property type="evidence" value="ECO:0007669"/>
    <property type="project" value="UniProtKB-KW"/>
</dbReference>
<comment type="function">
    <text evidence="9">Reversibly transfers an adenylyl group from ATP to 4'-phosphopantetheine, yielding dephospho-CoA (dPCoA) and pyrophosphate.</text>
</comment>
<dbReference type="UniPathway" id="UPA00241">
    <property type="reaction ID" value="UER00355"/>
</dbReference>
<evidence type="ECO:0000256" key="6">
    <source>
        <dbReference type="ARBA" id="ARBA00022842"/>
    </source>
</evidence>
<dbReference type="GO" id="GO:0031167">
    <property type="term" value="P:rRNA methylation"/>
    <property type="evidence" value="ECO:0007669"/>
    <property type="project" value="InterPro"/>
</dbReference>
<comment type="cofactor">
    <cofactor evidence="9">
        <name>Mg(2+)</name>
        <dbReference type="ChEBI" id="CHEBI:18420"/>
    </cofactor>
</comment>
<comment type="similarity">
    <text evidence="9">Belongs to the bacterial CoaD family.</text>
</comment>
<feature type="compositionally biased region" description="Low complexity" evidence="10">
    <location>
        <begin position="22"/>
        <end position="36"/>
    </location>
</feature>
<name>A0A6G8Q8W9_9ACTN</name>
<feature type="binding site" evidence="9">
    <location>
        <begin position="229"/>
        <end position="230"/>
    </location>
    <ligand>
        <name>ATP</name>
        <dbReference type="ChEBI" id="CHEBI:30616"/>
    </ligand>
</feature>
<dbReference type="GO" id="GO:0004595">
    <property type="term" value="F:pantetheine-phosphate adenylyltransferase activity"/>
    <property type="evidence" value="ECO:0007669"/>
    <property type="project" value="UniProtKB-UniRule"/>
</dbReference>
<dbReference type="CDD" id="cd02440">
    <property type="entry name" value="AdoMet_MTases"/>
    <property type="match status" value="1"/>
</dbReference>
<accession>A0A6G8Q8W9</accession>
<dbReference type="GO" id="GO:0008168">
    <property type="term" value="F:methyltransferase activity"/>
    <property type="evidence" value="ECO:0007669"/>
    <property type="project" value="InterPro"/>
</dbReference>
<evidence type="ECO:0000256" key="8">
    <source>
        <dbReference type="ARBA" id="ARBA00029346"/>
    </source>
</evidence>
<dbReference type="InterPro" id="IPR029063">
    <property type="entry name" value="SAM-dependent_MTases_sf"/>
</dbReference>
<evidence type="ECO:0000256" key="1">
    <source>
        <dbReference type="ARBA" id="ARBA00022490"/>
    </source>
</evidence>
<evidence type="ECO:0000256" key="4">
    <source>
        <dbReference type="ARBA" id="ARBA00022741"/>
    </source>
</evidence>
<dbReference type="Pfam" id="PF01467">
    <property type="entry name" value="CTP_transf_like"/>
    <property type="match status" value="1"/>
</dbReference>
<evidence type="ECO:0000256" key="5">
    <source>
        <dbReference type="ARBA" id="ARBA00022840"/>
    </source>
</evidence>
<dbReference type="GO" id="GO:0005737">
    <property type="term" value="C:cytoplasm"/>
    <property type="evidence" value="ECO:0007669"/>
    <property type="project" value="UniProtKB-SubCell"/>
</dbReference>
<evidence type="ECO:0000259" key="11">
    <source>
        <dbReference type="Pfam" id="PF01467"/>
    </source>
</evidence>
<dbReference type="CDD" id="cd02163">
    <property type="entry name" value="PPAT"/>
    <property type="match status" value="1"/>
</dbReference>
<feature type="binding site" evidence="9">
    <location>
        <begin position="308"/>
        <end position="310"/>
    </location>
    <ligand>
        <name>ATP</name>
        <dbReference type="ChEBI" id="CHEBI:30616"/>
    </ligand>
</feature>
<comment type="pathway">
    <text evidence="9">Cofactor biosynthesis; coenzyme A biosynthesis; CoA from (R)-pantothenate: step 4/5.</text>
</comment>
<feature type="region of interest" description="Disordered" evidence="10">
    <location>
        <begin position="1"/>
        <end position="36"/>
    </location>
</feature>
<dbReference type="InterPro" id="IPR002052">
    <property type="entry name" value="DNA_methylase_N6_adenine_CS"/>
</dbReference>
<keyword evidence="2 9" id="KW-0808">Transferase</keyword>